<dbReference type="EMBL" id="AOHO01000048">
    <property type="protein sequence ID" value="EME60590.1"/>
    <property type="molecule type" value="Genomic_DNA"/>
</dbReference>
<sequence>MLRKLRAALLGAVAITGLVMVSAPAAQAASYTAVVQKSGYSRTVILWRNNDTQCFHAEGKNLLRGETVSVVKNESEVLTATSPADGSTISTASFCSRGSYYFGVLDLRAPDVFVKTDPWST</sequence>
<dbReference type="OrthoDB" id="3698029at2"/>
<proteinExistence type="predicted"/>
<keyword evidence="3" id="KW-1185">Reference proteome</keyword>
<reference evidence="2 3" key="1">
    <citation type="journal article" date="2013" name="Genome Announc.">
        <title>Draft Genome Sequence of Amycolatopsis decaplanina Strain DSM 44594T.</title>
        <authorList>
            <person name="Kaur N."/>
            <person name="Kumar S."/>
            <person name="Bala M."/>
            <person name="Raghava G.P."/>
            <person name="Mayilraj S."/>
        </authorList>
    </citation>
    <scope>NUCLEOTIDE SEQUENCE [LARGE SCALE GENOMIC DNA]</scope>
    <source>
        <strain evidence="2 3">DSM 44594</strain>
    </source>
</reference>
<protein>
    <recommendedName>
        <fullName evidence="4">Secreted protein</fullName>
    </recommendedName>
</protein>
<keyword evidence="1" id="KW-0732">Signal</keyword>
<accession>M2YFW5</accession>
<evidence type="ECO:0000313" key="2">
    <source>
        <dbReference type="EMBL" id="EME60590.1"/>
    </source>
</evidence>
<dbReference type="Proteomes" id="UP000054226">
    <property type="component" value="Unassembled WGS sequence"/>
</dbReference>
<gene>
    <name evidence="2" type="ORF">H074_16237</name>
</gene>
<evidence type="ECO:0000256" key="1">
    <source>
        <dbReference type="SAM" id="SignalP"/>
    </source>
</evidence>
<evidence type="ECO:0008006" key="4">
    <source>
        <dbReference type="Google" id="ProtNLM"/>
    </source>
</evidence>
<dbReference type="RefSeq" id="WP_007031116.1">
    <property type="nucleotide sequence ID" value="NZ_AOHO01000048.1"/>
</dbReference>
<feature type="signal peptide" evidence="1">
    <location>
        <begin position="1"/>
        <end position="28"/>
    </location>
</feature>
<dbReference type="PATRIC" id="fig|1284240.4.peg.3306"/>
<dbReference type="AlphaFoldDB" id="M2YFW5"/>
<evidence type="ECO:0000313" key="3">
    <source>
        <dbReference type="Proteomes" id="UP000054226"/>
    </source>
</evidence>
<feature type="chain" id="PRO_5004029454" description="Secreted protein" evidence="1">
    <location>
        <begin position="29"/>
        <end position="121"/>
    </location>
</feature>
<comment type="caution">
    <text evidence="2">The sequence shown here is derived from an EMBL/GenBank/DDBJ whole genome shotgun (WGS) entry which is preliminary data.</text>
</comment>
<name>M2YFW5_9PSEU</name>
<organism evidence="2 3">
    <name type="scientific">Amycolatopsis decaplanina DSM 44594</name>
    <dbReference type="NCBI Taxonomy" id="1284240"/>
    <lineage>
        <taxon>Bacteria</taxon>
        <taxon>Bacillati</taxon>
        <taxon>Actinomycetota</taxon>
        <taxon>Actinomycetes</taxon>
        <taxon>Pseudonocardiales</taxon>
        <taxon>Pseudonocardiaceae</taxon>
        <taxon>Amycolatopsis</taxon>
    </lineage>
</organism>